<accession>A0A1M5A2G0</accession>
<feature type="region of interest" description="Disordered" evidence="1">
    <location>
        <begin position="243"/>
        <end position="266"/>
    </location>
</feature>
<evidence type="ECO:0000313" key="2">
    <source>
        <dbReference type="EMBL" id="SHF24434.1"/>
    </source>
</evidence>
<dbReference type="AlphaFoldDB" id="A0A1M5A2G0"/>
<evidence type="ECO:0000313" key="3">
    <source>
        <dbReference type="Proteomes" id="UP000183987"/>
    </source>
</evidence>
<keyword evidence="3" id="KW-1185">Reference proteome</keyword>
<protein>
    <recommendedName>
        <fullName evidence="4">VWFA domain-containing protein</fullName>
    </recommendedName>
</protein>
<dbReference type="InterPro" id="IPR010607">
    <property type="entry name" value="DUF1194"/>
</dbReference>
<dbReference type="InterPro" id="IPR036465">
    <property type="entry name" value="vWFA_dom_sf"/>
</dbReference>
<dbReference type="RefSeq" id="WP_342742709.1">
    <property type="nucleotide sequence ID" value="NZ_FQUE01000004.1"/>
</dbReference>
<sequence length="324" mass="33152">MSRLRLILGPNLCRAGPPAQAACRQALAPILGPVLCFTGPPVQAACRQARGLILGPVLCLASPPAQAACRQALALILGPVLCLAGLPAQAACRQALALGLDISGSVDAVEYGLQREGLAQALGAAAVRDALLQQPDAPVRLTVFEWSGPTARTVILPWTAITDAAALDTARARIRTAPRSLQDQTTALGSAMLAGFAMLEAQPDCWTRTLDLSGDGIANTGPRPQDIPASRTPPGVTVNGLTIGTGTPPGANDSTHPQGTGSGGGAALSDGAALAAYFRAFVVRGPGAFVEQAMGFDDYAAAMERKLLRELKSLALSDATPARQ</sequence>
<dbReference type="SUPFAM" id="SSF53300">
    <property type="entry name" value="vWA-like"/>
    <property type="match status" value="1"/>
</dbReference>
<gene>
    <name evidence="2" type="ORF">SAMN05444339_104221</name>
</gene>
<name>A0A1M5A2G0_LOKAT</name>
<dbReference type="Gene3D" id="3.40.50.410">
    <property type="entry name" value="von Willebrand factor, type A domain"/>
    <property type="match status" value="1"/>
</dbReference>
<evidence type="ECO:0008006" key="4">
    <source>
        <dbReference type="Google" id="ProtNLM"/>
    </source>
</evidence>
<dbReference type="Proteomes" id="UP000183987">
    <property type="component" value="Unassembled WGS sequence"/>
</dbReference>
<dbReference type="Pfam" id="PF06707">
    <property type="entry name" value="DUF1194"/>
    <property type="match status" value="1"/>
</dbReference>
<organism evidence="2 3">
    <name type="scientific">Loktanella atrilutea</name>
    <dbReference type="NCBI Taxonomy" id="366533"/>
    <lineage>
        <taxon>Bacteria</taxon>
        <taxon>Pseudomonadati</taxon>
        <taxon>Pseudomonadota</taxon>
        <taxon>Alphaproteobacteria</taxon>
        <taxon>Rhodobacterales</taxon>
        <taxon>Roseobacteraceae</taxon>
        <taxon>Loktanella</taxon>
    </lineage>
</organism>
<proteinExistence type="predicted"/>
<dbReference type="EMBL" id="FQUE01000004">
    <property type="protein sequence ID" value="SHF24434.1"/>
    <property type="molecule type" value="Genomic_DNA"/>
</dbReference>
<dbReference type="STRING" id="366533.SAMN05444339_104221"/>
<evidence type="ECO:0000256" key="1">
    <source>
        <dbReference type="SAM" id="MobiDB-lite"/>
    </source>
</evidence>
<reference evidence="3" key="1">
    <citation type="submission" date="2016-11" db="EMBL/GenBank/DDBJ databases">
        <authorList>
            <person name="Varghese N."/>
            <person name="Submissions S."/>
        </authorList>
    </citation>
    <scope>NUCLEOTIDE SEQUENCE [LARGE SCALE GENOMIC DNA]</scope>
    <source>
        <strain evidence="3">DSM 29326</strain>
    </source>
</reference>